<proteinExistence type="predicted"/>
<evidence type="ECO:0000313" key="2">
    <source>
        <dbReference type="Proteomes" id="UP000017174"/>
    </source>
</evidence>
<sequence length="53" mass="5775">MALGGEFCVHKSYPFASCAGRILRLLFIANLSLLHSMFGCKGLLPIFGTKIQC</sequence>
<evidence type="ECO:0000313" key="1">
    <source>
        <dbReference type="EMBL" id="ERT63988.1"/>
    </source>
</evidence>
<protein>
    <submittedName>
        <fullName evidence="1">Uncharacterized protein</fullName>
    </submittedName>
</protein>
<comment type="caution">
    <text evidence="1">The sequence shown here is derived from an EMBL/GenBank/DDBJ whole genome shotgun (WGS) entry which is preliminary data.</text>
</comment>
<dbReference type="Proteomes" id="UP000017174">
    <property type="component" value="Unassembled WGS sequence"/>
</dbReference>
<dbReference type="HOGENOM" id="CLU_3065838_0_0_11"/>
<gene>
    <name evidence="1" type="ORF">HMPREF0742_02489</name>
</gene>
<dbReference type="EMBL" id="AXZG01000069">
    <property type="protein sequence ID" value="ERT63988.1"/>
    <property type="molecule type" value="Genomic_DNA"/>
</dbReference>
<name>U7UZV0_9MICC</name>
<dbReference type="AlphaFoldDB" id="U7UZV0"/>
<reference evidence="1 2" key="1">
    <citation type="submission" date="2013-08" db="EMBL/GenBank/DDBJ databases">
        <authorList>
            <person name="Weinstock G."/>
            <person name="Sodergren E."/>
            <person name="Wylie T."/>
            <person name="Fulton L."/>
            <person name="Fulton R."/>
            <person name="Fronick C."/>
            <person name="O'Laughlin M."/>
            <person name="Godfrey J."/>
            <person name="Miner T."/>
            <person name="Herter B."/>
            <person name="Appelbaum E."/>
            <person name="Cordes M."/>
            <person name="Lek S."/>
            <person name="Wollam A."/>
            <person name="Pepin K.H."/>
            <person name="Palsikar V.B."/>
            <person name="Mitreva M."/>
            <person name="Wilson R.K."/>
        </authorList>
    </citation>
    <scope>NUCLEOTIDE SEQUENCE [LARGE SCALE GENOMIC DNA]</scope>
    <source>
        <strain evidence="1 2">F0184</strain>
    </source>
</reference>
<accession>U7UZV0</accession>
<organism evidence="1 2">
    <name type="scientific">Rothia aeria F0184</name>
    <dbReference type="NCBI Taxonomy" id="888019"/>
    <lineage>
        <taxon>Bacteria</taxon>
        <taxon>Bacillati</taxon>
        <taxon>Actinomycetota</taxon>
        <taxon>Actinomycetes</taxon>
        <taxon>Micrococcales</taxon>
        <taxon>Micrococcaceae</taxon>
        <taxon>Rothia</taxon>
    </lineage>
</organism>